<evidence type="ECO:0000256" key="1">
    <source>
        <dbReference type="SAM" id="MobiDB-lite"/>
    </source>
</evidence>
<gene>
    <name evidence="2" type="ORF">ABLG96_05620</name>
</gene>
<evidence type="ECO:0008006" key="3">
    <source>
        <dbReference type="Google" id="ProtNLM"/>
    </source>
</evidence>
<evidence type="ECO:0000313" key="2">
    <source>
        <dbReference type="EMBL" id="XCG64794.1"/>
    </source>
</evidence>
<feature type="region of interest" description="Disordered" evidence="1">
    <location>
        <begin position="27"/>
        <end position="85"/>
    </location>
</feature>
<dbReference type="EMBL" id="CP159218">
    <property type="protein sequence ID" value="XCG64794.1"/>
    <property type="molecule type" value="Genomic_DNA"/>
</dbReference>
<accession>A0AAU8DSH1</accession>
<protein>
    <recommendedName>
        <fullName evidence="3">Signal recognition particle-docking protein FtsY</fullName>
    </recommendedName>
</protein>
<dbReference type="RefSeq" id="WP_353650406.1">
    <property type="nucleotide sequence ID" value="NZ_CP159218.1"/>
</dbReference>
<organism evidence="2">
    <name type="scientific">Nakamurella sp. A5-74</name>
    <dbReference type="NCBI Taxonomy" id="3158264"/>
    <lineage>
        <taxon>Bacteria</taxon>
        <taxon>Bacillati</taxon>
        <taxon>Actinomycetota</taxon>
        <taxon>Actinomycetes</taxon>
        <taxon>Nakamurellales</taxon>
        <taxon>Nakamurellaceae</taxon>
        <taxon>Nakamurella</taxon>
    </lineage>
</organism>
<name>A0AAU8DSH1_9ACTN</name>
<dbReference type="AlphaFoldDB" id="A0AAU8DSH1"/>
<proteinExistence type="predicted"/>
<reference evidence="2" key="1">
    <citation type="submission" date="2024-05" db="EMBL/GenBank/DDBJ databases">
        <authorList>
            <person name="Cai S.Y."/>
            <person name="Jin L.M."/>
            <person name="Li H.R."/>
        </authorList>
    </citation>
    <scope>NUCLEOTIDE SEQUENCE</scope>
    <source>
        <strain evidence="2">A5-74</strain>
    </source>
</reference>
<feature type="compositionally biased region" description="Basic and acidic residues" evidence="1">
    <location>
        <begin position="60"/>
        <end position="76"/>
    </location>
</feature>
<sequence length="85" mass="9153">MYLFVAVVVTVIVIALAWRGLGARIEAEERGSDSLGGGPPPRTTPPRRPTRTVAPDDDPDFLREIDRKLKDGRESDPGNSGATPV</sequence>
<feature type="compositionally biased region" description="Pro residues" evidence="1">
    <location>
        <begin position="38"/>
        <end position="47"/>
    </location>
</feature>